<dbReference type="EMBL" id="JACBAF010001836">
    <property type="protein sequence ID" value="KAF7172731.1"/>
    <property type="molecule type" value="Genomic_DNA"/>
</dbReference>
<dbReference type="Proteomes" id="UP000662466">
    <property type="component" value="Unassembled WGS sequence"/>
</dbReference>
<dbReference type="Proteomes" id="UP000630445">
    <property type="component" value="Unassembled WGS sequence"/>
</dbReference>
<comment type="caution">
    <text evidence="4">The sequence shown here is derived from an EMBL/GenBank/DDBJ whole genome shotgun (WGS) entry which is preliminary data.</text>
</comment>
<name>A0A8H6QIX2_9EURO</name>
<dbReference type="EMBL" id="JACBAD010001745">
    <property type="protein sequence ID" value="KAF7136678.1"/>
    <property type="molecule type" value="Genomic_DNA"/>
</dbReference>
<gene>
    <name evidence="3" type="ORF">CNMCM5793_005956</name>
    <name evidence="4" type="ORF">CNMCM6106_006864</name>
</gene>
<keyword evidence="2" id="KW-0812">Transmembrane</keyword>
<evidence type="ECO:0000256" key="1">
    <source>
        <dbReference type="SAM" id="MobiDB-lite"/>
    </source>
</evidence>
<dbReference type="AlphaFoldDB" id="A0A8H6QIX2"/>
<reference evidence="4" key="1">
    <citation type="submission" date="2020-06" db="EMBL/GenBank/DDBJ databases">
        <title>Draft genome sequences of strains closely related to Aspergillus parafelis and Aspergillus hiratsukae.</title>
        <authorList>
            <person name="Dos Santos R.A.C."/>
            <person name="Rivero-Menendez O."/>
            <person name="Steenwyk J.L."/>
            <person name="Mead M.E."/>
            <person name="Goldman G.H."/>
            <person name="Alastruey-Izquierdo A."/>
            <person name="Rokas A."/>
        </authorList>
    </citation>
    <scope>NUCLEOTIDE SEQUENCE</scope>
    <source>
        <strain evidence="3">CNM-CM5793</strain>
        <strain evidence="4">CNM-CM6106</strain>
    </source>
</reference>
<accession>A0A8H6QIX2</accession>
<keyword evidence="5" id="KW-1185">Reference proteome</keyword>
<evidence type="ECO:0000313" key="3">
    <source>
        <dbReference type="EMBL" id="KAF7136678.1"/>
    </source>
</evidence>
<evidence type="ECO:0000313" key="6">
    <source>
        <dbReference type="Proteomes" id="UP000662466"/>
    </source>
</evidence>
<proteinExistence type="predicted"/>
<organism evidence="4 6">
    <name type="scientific">Aspergillus hiratsukae</name>
    <dbReference type="NCBI Taxonomy" id="1194566"/>
    <lineage>
        <taxon>Eukaryota</taxon>
        <taxon>Fungi</taxon>
        <taxon>Dikarya</taxon>
        <taxon>Ascomycota</taxon>
        <taxon>Pezizomycotina</taxon>
        <taxon>Eurotiomycetes</taxon>
        <taxon>Eurotiomycetidae</taxon>
        <taxon>Eurotiales</taxon>
        <taxon>Aspergillaceae</taxon>
        <taxon>Aspergillus</taxon>
        <taxon>Aspergillus subgen. Fumigati</taxon>
    </lineage>
</organism>
<protein>
    <submittedName>
        <fullName evidence="4">Uncharacterized protein</fullName>
    </submittedName>
</protein>
<evidence type="ECO:0000256" key="2">
    <source>
        <dbReference type="SAM" id="Phobius"/>
    </source>
</evidence>
<evidence type="ECO:0000313" key="5">
    <source>
        <dbReference type="Proteomes" id="UP000630445"/>
    </source>
</evidence>
<feature type="transmembrane region" description="Helical" evidence="2">
    <location>
        <begin position="195"/>
        <end position="219"/>
    </location>
</feature>
<keyword evidence="2" id="KW-0472">Membrane</keyword>
<evidence type="ECO:0000313" key="4">
    <source>
        <dbReference type="EMBL" id="KAF7172731.1"/>
    </source>
</evidence>
<sequence length="269" mass="28595">MSTNGYENCVSGTFYGFTDSQNNEFHPGDIFNLQWGAIDGGKTPLNISLGRVGGTLTDQIVGALTRPITFPRLVRCDLTLSILAGASFTTTSSLYRLVVNETANCTLEQYSWAIPSDFNTTNPRYQIGLFNAAAKLGTAGVPLYGWIAWSPSFYVRDKSTTTTSSTATGTSATALLTGTGEPAPASTSSSNSSKIGIGVGVGVGGAAVILLLLLAAYFFRRRRRATANPQEGASAHIQDTPYMIVAELPALEQPGSKKQQRNALYEMQA</sequence>
<keyword evidence="2" id="KW-1133">Transmembrane helix</keyword>
<feature type="region of interest" description="Disordered" evidence="1">
    <location>
        <begin position="160"/>
        <end position="192"/>
    </location>
</feature>
<dbReference type="OrthoDB" id="4356293at2759"/>